<keyword evidence="3" id="KW-0804">Transcription</keyword>
<dbReference type="SUPFAM" id="SSF51215">
    <property type="entry name" value="Regulatory protein AraC"/>
    <property type="match status" value="1"/>
</dbReference>
<dbReference type="InterPro" id="IPR009057">
    <property type="entry name" value="Homeodomain-like_sf"/>
</dbReference>
<dbReference type="PANTHER" id="PTHR43280">
    <property type="entry name" value="ARAC-FAMILY TRANSCRIPTIONAL REGULATOR"/>
    <property type="match status" value="1"/>
</dbReference>
<evidence type="ECO:0000256" key="1">
    <source>
        <dbReference type="ARBA" id="ARBA00023015"/>
    </source>
</evidence>
<evidence type="ECO:0000256" key="2">
    <source>
        <dbReference type="ARBA" id="ARBA00023125"/>
    </source>
</evidence>
<name>X7FFD5_9RHOB</name>
<dbReference type="EMBL" id="JAME01000002">
    <property type="protein sequence ID" value="ETX30739.1"/>
    <property type="molecule type" value="Genomic_DNA"/>
</dbReference>
<dbReference type="PANTHER" id="PTHR43280:SF32">
    <property type="entry name" value="TRANSCRIPTIONAL REGULATORY PROTEIN"/>
    <property type="match status" value="1"/>
</dbReference>
<dbReference type="Proteomes" id="UP000023430">
    <property type="component" value="Unassembled WGS sequence"/>
</dbReference>
<dbReference type="InterPro" id="IPR018060">
    <property type="entry name" value="HTH_AraC"/>
</dbReference>
<dbReference type="GO" id="GO:0003700">
    <property type="term" value="F:DNA-binding transcription factor activity"/>
    <property type="evidence" value="ECO:0007669"/>
    <property type="project" value="InterPro"/>
</dbReference>
<evidence type="ECO:0000256" key="4">
    <source>
        <dbReference type="SAM" id="MobiDB-lite"/>
    </source>
</evidence>
<dbReference type="InterPro" id="IPR037923">
    <property type="entry name" value="HTH-like"/>
</dbReference>
<accession>X7FFD5</accession>
<reference evidence="6 7" key="1">
    <citation type="submission" date="2014-01" db="EMBL/GenBank/DDBJ databases">
        <title>Roseivivax isoporae LMG 25204 Genome Sequencing.</title>
        <authorList>
            <person name="Lai Q."/>
            <person name="Li G."/>
            <person name="Shao Z."/>
        </authorList>
    </citation>
    <scope>NUCLEOTIDE SEQUENCE [LARGE SCALE GENOMIC DNA]</scope>
    <source>
        <strain evidence="6 7">LMG 25204</strain>
    </source>
</reference>
<gene>
    <name evidence="6" type="ORF">RISW2_08000</name>
</gene>
<dbReference type="Pfam" id="PF12833">
    <property type="entry name" value="HTH_18"/>
    <property type="match status" value="1"/>
</dbReference>
<dbReference type="SUPFAM" id="SSF46689">
    <property type="entry name" value="Homeodomain-like"/>
    <property type="match status" value="1"/>
</dbReference>
<organism evidence="6 7">
    <name type="scientific">Roseivivax isoporae LMG 25204</name>
    <dbReference type="NCBI Taxonomy" id="1449351"/>
    <lineage>
        <taxon>Bacteria</taxon>
        <taxon>Pseudomonadati</taxon>
        <taxon>Pseudomonadota</taxon>
        <taxon>Alphaproteobacteria</taxon>
        <taxon>Rhodobacterales</taxon>
        <taxon>Roseobacteraceae</taxon>
        <taxon>Roseivivax</taxon>
    </lineage>
</organism>
<protein>
    <submittedName>
        <fullName evidence="6">AraC family transcriptional regulator</fullName>
    </submittedName>
</protein>
<proteinExistence type="predicted"/>
<dbReference type="eggNOG" id="COG2207">
    <property type="taxonomic scope" value="Bacteria"/>
</dbReference>
<dbReference type="PROSITE" id="PS01124">
    <property type="entry name" value="HTH_ARAC_FAMILY_2"/>
    <property type="match status" value="1"/>
</dbReference>
<feature type="region of interest" description="Disordered" evidence="4">
    <location>
        <begin position="251"/>
        <end position="273"/>
    </location>
</feature>
<comment type="caution">
    <text evidence="6">The sequence shown here is derived from an EMBL/GenBank/DDBJ whole genome shotgun (WGS) entry which is preliminary data.</text>
</comment>
<dbReference type="PATRIC" id="fig|1449351.3.peg.402"/>
<dbReference type="STRING" id="1449351.RISW2_08000"/>
<evidence type="ECO:0000313" key="6">
    <source>
        <dbReference type="EMBL" id="ETX30739.1"/>
    </source>
</evidence>
<dbReference type="AlphaFoldDB" id="X7FFD5"/>
<evidence type="ECO:0000259" key="5">
    <source>
        <dbReference type="PROSITE" id="PS01124"/>
    </source>
</evidence>
<dbReference type="Gene3D" id="1.10.10.60">
    <property type="entry name" value="Homeodomain-like"/>
    <property type="match status" value="1"/>
</dbReference>
<keyword evidence="7" id="KW-1185">Reference proteome</keyword>
<keyword evidence="2" id="KW-0238">DNA-binding</keyword>
<sequence length="273" mass="29929">MAAIRCTPFAQVVAGAPWRMTLLHDRPDDLLLWVTRGQGRIIIDGVRRGLGTHNAIFLPAGTLMAVELGPQSYAQVIQSPPGLVPSLPRTPVHLRPRDSLAQAELTAEIEAMQRELQRDRPLVQEALGAHLALVSVWLARQRDHGAVDAPRETAAPRLIRRYARLVTEHFRSPMVMADYAERLDVTPTHLTRVARAACGRTAADMLTERVVHAAREMLARPEPAVNEIAAALGFSSPAYFTRFVHSHTGMTPTALRAEGTKPRPGAPSALRRG</sequence>
<evidence type="ECO:0000256" key="3">
    <source>
        <dbReference type="ARBA" id="ARBA00023163"/>
    </source>
</evidence>
<feature type="domain" description="HTH araC/xylS-type" evidence="5">
    <location>
        <begin position="160"/>
        <end position="258"/>
    </location>
</feature>
<dbReference type="SMART" id="SM00342">
    <property type="entry name" value="HTH_ARAC"/>
    <property type="match status" value="1"/>
</dbReference>
<keyword evidence="1" id="KW-0805">Transcription regulation</keyword>
<dbReference type="GO" id="GO:0043565">
    <property type="term" value="F:sequence-specific DNA binding"/>
    <property type="evidence" value="ECO:0007669"/>
    <property type="project" value="InterPro"/>
</dbReference>
<evidence type="ECO:0000313" key="7">
    <source>
        <dbReference type="Proteomes" id="UP000023430"/>
    </source>
</evidence>